<keyword evidence="3" id="KW-1185">Reference proteome</keyword>
<feature type="compositionally biased region" description="Low complexity" evidence="1">
    <location>
        <begin position="35"/>
        <end position="49"/>
    </location>
</feature>
<evidence type="ECO:0000313" key="2">
    <source>
        <dbReference type="EMBL" id="ELP66331.1"/>
    </source>
</evidence>
<dbReference type="Proteomes" id="UP000010931">
    <property type="component" value="Unassembled WGS sequence"/>
</dbReference>
<dbReference type="EMBL" id="AEJB01000361">
    <property type="protein sequence ID" value="ELP66331.1"/>
    <property type="molecule type" value="Genomic_DNA"/>
</dbReference>
<evidence type="ECO:0000256" key="1">
    <source>
        <dbReference type="SAM" id="MobiDB-lite"/>
    </source>
</evidence>
<protein>
    <submittedName>
        <fullName evidence="2">Uncharacterized protein</fullName>
    </submittedName>
</protein>
<feature type="region of interest" description="Disordered" evidence="1">
    <location>
        <begin position="34"/>
        <end position="59"/>
    </location>
</feature>
<comment type="caution">
    <text evidence="2">The sequence shown here is derived from an EMBL/GenBank/DDBJ whole genome shotgun (WGS) entry which is preliminary data.</text>
</comment>
<organism evidence="2 3">
    <name type="scientific">Streptomyces turgidiscabies (strain Car8)</name>
    <dbReference type="NCBI Taxonomy" id="698760"/>
    <lineage>
        <taxon>Bacteria</taxon>
        <taxon>Bacillati</taxon>
        <taxon>Actinomycetota</taxon>
        <taxon>Actinomycetes</taxon>
        <taxon>Kitasatosporales</taxon>
        <taxon>Streptomycetaceae</taxon>
        <taxon>Streptomyces</taxon>
    </lineage>
</organism>
<gene>
    <name evidence="2" type="ORF">STRTUCAR8_10247</name>
</gene>
<sequence length="59" mass="6072">MVSRAINASLSSGVAFSARFARETQLASVVSLIPRSSTASGTASRSSSRCVPPPHETPP</sequence>
<reference evidence="2 3" key="1">
    <citation type="journal article" date="2011" name="Plasmid">
        <title>Streptomyces turgidiscabies Car8 contains a modular pathogenicity island that shares virulence genes with other actinobacterial plant pathogens.</title>
        <authorList>
            <person name="Huguet-Tapia J.C."/>
            <person name="Badger J.H."/>
            <person name="Loria R."/>
            <person name="Pettis G.S."/>
        </authorList>
    </citation>
    <scope>NUCLEOTIDE SEQUENCE [LARGE SCALE GENOMIC DNA]</scope>
    <source>
        <strain evidence="2 3">Car8</strain>
    </source>
</reference>
<dbReference type="AlphaFoldDB" id="L7F5N2"/>
<proteinExistence type="predicted"/>
<evidence type="ECO:0000313" key="3">
    <source>
        <dbReference type="Proteomes" id="UP000010931"/>
    </source>
</evidence>
<name>L7F5N2_STRT8</name>
<accession>L7F5N2</accession>